<evidence type="ECO:0008006" key="4">
    <source>
        <dbReference type="Google" id="ProtNLM"/>
    </source>
</evidence>
<feature type="transmembrane region" description="Helical" evidence="1">
    <location>
        <begin position="33"/>
        <end position="60"/>
    </location>
</feature>
<protein>
    <recommendedName>
        <fullName evidence="4">ABC transmembrane type-1 domain-containing protein</fullName>
    </recommendedName>
</protein>
<accession>A0ABX2GRZ5</accession>
<keyword evidence="1" id="KW-0812">Transmembrane</keyword>
<dbReference type="Proteomes" id="UP000822152">
    <property type="component" value="Unassembled WGS sequence"/>
</dbReference>
<evidence type="ECO:0000313" key="3">
    <source>
        <dbReference type="Proteomes" id="UP000822152"/>
    </source>
</evidence>
<keyword evidence="3" id="KW-1185">Reference proteome</keyword>
<evidence type="ECO:0000256" key="1">
    <source>
        <dbReference type="SAM" id="Phobius"/>
    </source>
</evidence>
<dbReference type="EMBL" id="JAAIPF010000027">
    <property type="protein sequence ID" value="NSF74456.1"/>
    <property type="molecule type" value="Genomic_DNA"/>
</dbReference>
<gene>
    <name evidence="2" type="ORF">G4952_11680</name>
</gene>
<dbReference type="RefSeq" id="WP_173743835.1">
    <property type="nucleotide sequence ID" value="NZ_JAAIPF010000027.1"/>
</dbReference>
<name>A0ABX2GRZ5_9FIRM</name>
<keyword evidence="1" id="KW-0472">Membrane</keyword>
<keyword evidence="1" id="KW-1133">Transmembrane helix</keyword>
<organism evidence="2 3">
    <name type="scientific">Blautia wexlerae</name>
    <dbReference type="NCBI Taxonomy" id="418240"/>
    <lineage>
        <taxon>Bacteria</taxon>
        <taxon>Bacillati</taxon>
        <taxon>Bacillota</taxon>
        <taxon>Clostridia</taxon>
        <taxon>Lachnospirales</taxon>
        <taxon>Lachnospiraceae</taxon>
        <taxon>Blautia</taxon>
    </lineage>
</organism>
<evidence type="ECO:0000313" key="2">
    <source>
        <dbReference type="EMBL" id="NSF74456.1"/>
    </source>
</evidence>
<comment type="caution">
    <text evidence="2">The sequence shown here is derived from an EMBL/GenBank/DDBJ whole genome shotgun (WGS) entry which is preliminary data.</text>
</comment>
<sequence length="96" mass="10966">MTNAITFVNEHIDSFVDIDSTHKENMKNYTRDIISTIMSIIITGTTLPAVLMFCIPYFVYSFSHYLKRISLLALNSTLSGRLADRIDIEIWGGNFQ</sequence>
<reference evidence="2 3" key="1">
    <citation type="journal article" date="2020" name="Cell Host Microbe">
        <title>Functional and Genomic Variation between Human-Derived Isolates of Lachnospiraceae Reveals Inter- and Intra-Species Diversity.</title>
        <authorList>
            <person name="Sorbara M.T."/>
            <person name="Littmann E.R."/>
            <person name="Fontana E."/>
            <person name="Moody T.U."/>
            <person name="Kohout C.E."/>
            <person name="Gjonbalaj M."/>
            <person name="Eaton V."/>
            <person name="Seok R."/>
            <person name="Leiner I.M."/>
            <person name="Pamer E.G."/>
        </authorList>
    </citation>
    <scope>NUCLEOTIDE SEQUENCE [LARGE SCALE GENOMIC DNA]</scope>
    <source>
        <strain evidence="2 3">MSK.20.11</strain>
    </source>
</reference>
<proteinExistence type="predicted"/>